<organism evidence="2 3">
    <name type="scientific">Campylobacter porcelli</name>
    <dbReference type="NCBI Taxonomy" id="1660073"/>
    <lineage>
        <taxon>Bacteria</taxon>
        <taxon>Pseudomonadati</taxon>
        <taxon>Campylobacterota</taxon>
        <taxon>Epsilonproteobacteria</taxon>
        <taxon>Campylobacterales</taxon>
        <taxon>Campylobacteraceae</taxon>
        <taxon>Campylobacter</taxon>
    </lineage>
</organism>
<name>A0A1X9SVQ7_9BACT</name>
<accession>A0A1X9SVQ7</accession>
<feature type="region of interest" description="Disordered" evidence="1">
    <location>
        <begin position="76"/>
        <end position="100"/>
    </location>
</feature>
<sequence>MMPHQVRTNTKLAIILNRYRGDEFTAMWKAKAKVVSKHTQRMRIMWERLSEGDATLPLFDNDYEPKSIAELFTPELPQSIETEQPKEQTKNRHNKSTPTIQELKELFWAEELRNPPRQRRKQ</sequence>
<evidence type="ECO:0000313" key="3">
    <source>
        <dbReference type="Proteomes" id="UP000194260"/>
    </source>
</evidence>
<proteinExistence type="predicted"/>
<dbReference type="STRING" id="1660073.CSUIS_0531"/>
<reference evidence="3" key="1">
    <citation type="journal article" date="2017" name="Genome Biol. Evol.">
        <title>Comparative Genomic Analysis Identifies a Campylobacter Clade Deficient in Selenium Metabolism.</title>
        <authorList>
            <person name="Miller W.G."/>
            <person name="Yee E."/>
            <person name="Lopes B.S."/>
            <person name="Chapman M.H."/>
            <person name="Huynh S."/>
            <person name="Bono J.L."/>
            <person name="Parker C.T."/>
            <person name="Strachan N.J.C."/>
            <person name="Forbes K.J."/>
        </authorList>
    </citation>
    <scope>NUCLEOTIDE SEQUENCE [LARGE SCALE GENOMIC DNA]</scope>
    <source>
        <strain evidence="3">RM6137</strain>
    </source>
</reference>
<dbReference type="AlphaFoldDB" id="A0A1X9SVQ7"/>
<dbReference type="KEGG" id="camy:CSUIS_0531"/>
<gene>
    <name evidence="2" type="ORF">CSUIS_0531</name>
</gene>
<protein>
    <submittedName>
        <fullName evidence="2">Uncharacterized protein</fullName>
    </submittedName>
</protein>
<evidence type="ECO:0000256" key="1">
    <source>
        <dbReference type="SAM" id="MobiDB-lite"/>
    </source>
</evidence>
<dbReference type="Proteomes" id="UP000194260">
    <property type="component" value="Chromosome"/>
</dbReference>
<evidence type="ECO:0000313" key="2">
    <source>
        <dbReference type="EMBL" id="ARR00358.1"/>
    </source>
</evidence>
<dbReference type="EMBL" id="CP018789">
    <property type="protein sequence ID" value="ARR00358.1"/>
    <property type="molecule type" value="Genomic_DNA"/>
</dbReference>